<dbReference type="eggNOG" id="KOG1075">
    <property type="taxonomic scope" value="Eukaryota"/>
</dbReference>
<evidence type="ECO:0000313" key="2">
    <source>
        <dbReference type="Proteomes" id="UP000008281"/>
    </source>
</evidence>
<proteinExistence type="predicted"/>
<dbReference type="AlphaFoldDB" id="E3MTD7"/>
<name>E3MTD7_CAERE</name>
<sequence>MSMNKSFSLTEKVLQRCNIRYTSYLNRLEILDLYSLRHRRLKSQLILLYKIICGATFFPEIHSYVRLSNSNRRPMTLICIRPQVNDFFSSTVPIWNSITSNCPEFLSPGKFISLLEQSINRL</sequence>
<gene>
    <name evidence="1" type="ORF">CRE_19801</name>
</gene>
<reference evidence="1" key="1">
    <citation type="submission" date="2007-07" db="EMBL/GenBank/DDBJ databases">
        <title>PCAP assembly of the Caenorhabditis remanei genome.</title>
        <authorList>
            <consortium name="The Caenorhabditis remanei Sequencing Consortium"/>
            <person name="Wilson R.K."/>
        </authorList>
    </citation>
    <scope>NUCLEOTIDE SEQUENCE [LARGE SCALE GENOMIC DNA]</scope>
    <source>
        <strain evidence="1">PB4641</strain>
    </source>
</reference>
<protein>
    <submittedName>
        <fullName evidence="1">Uncharacterized protein</fullName>
    </submittedName>
</protein>
<dbReference type="HOGENOM" id="CLU_167073_0_0_1"/>
<evidence type="ECO:0000313" key="1">
    <source>
        <dbReference type="EMBL" id="EFP08794.1"/>
    </source>
</evidence>
<dbReference type="PRINTS" id="PR01345">
    <property type="entry name" value="CERVTRCPTASE"/>
</dbReference>
<dbReference type="InParanoid" id="E3MTD7"/>
<organism evidence="2">
    <name type="scientific">Caenorhabditis remanei</name>
    <name type="common">Caenorhabditis vulgaris</name>
    <dbReference type="NCBI Taxonomy" id="31234"/>
    <lineage>
        <taxon>Eukaryota</taxon>
        <taxon>Metazoa</taxon>
        <taxon>Ecdysozoa</taxon>
        <taxon>Nematoda</taxon>
        <taxon>Chromadorea</taxon>
        <taxon>Rhabditida</taxon>
        <taxon>Rhabditina</taxon>
        <taxon>Rhabditomorpha</taxon>
        <taxon>Rhabditoidea</taxon>
        <taxon>Rhabditidae</taxon>
        <taxon>Peloderinae</taxon>
        <taxon>Caenorhabditis</taxon>
    </lineage>
</organism>
<keyword evidence="2" id="KW-1185">Reference proteome</keyword>
<dbReference type="OrthoDB" id="5872222at2759"/>
<dbReference type="Proteomes" id="UP000008281">
    <property type="component" value="Unassembled WGS sequence"/>
</dbReference>
<accession>E3MTD7</accession>
<dbReference type="EMBL" id="DS268476">
    <property type="protein sequence ID" value="EFP08794.1"/>
    <property type="molecule type" value="Genomic_DNA"/>
</dbReference>